<name>A0A9Q8WNB2_9PEZI</name>
<evidence type="ECO:0000313" key="2">
    <source>
        <dbReference type="Proteomes" id="UP000830671"/>
    </source>
</evidence>
<dbReference type="EMBL" id="CP019480">
    <property type="protein sequence ID" value="UQC89664.1"/>
    <property type="molecule type" value="Genomic_DNA"/>
</dbReference>
<sequence>MEREKGEGSFEDVSNAHEVHITKTDHHGQEAQFLDLENGQQLKVRIATAA</sequence>
<dbReference type="GeneID" id="73349129"/>
<protein>
    <submittedName>
        <fullName evidence="1">Uncharacterized protein</fullName>
    </submittedName>
</protein>
<gene>
    <name evidence="1" type="ORF">CLUP02_15195</name>
</gene>
<dbReference type="Proteomes" id="UP000830671">
    <property type="component" value="Chromosome 8"/>
</dbReference>
<reference evidence="1" key="1">
    <citation type="journal article" date="2021" name="Mol. Plant Microbe Interact.">
        <title>Complete Genome Sequence of the Plant-Pathogenic Fungus Colletotrichum lupini.</title>
        <authorList>
            <person name="Baroncelli R."/>
            <person name="Pensec F."/>
            <person name="Da Lio D."/>
            <person name="Boufleur T."/>
            <person name="Vicente I."/>
            <person name="Sarrocco S."/>
            <person name="Picot A."/>
            <person name="Baraldi E."/>
            <person name="Sukno S."/>
            <person name="Thon M."/>
            <person name="Le Floch G."/>
        </authorList>
    </citation>
    <scope>NUCLEOTIDE SEQUENCE</scope>
    <source>
        <strain evidence="1">IMI 504893</strain>
    </source>
</reference>
<proteinExistence type="predicted"/>
<accession>A0A9Q8WNB2</accession>
<organism evidence="1 2">
    <name type="scientific">Colletotrichum lupini</name>
    <dbReference type="NCBI Taxonomy" id="145971"/>
    <lineage>
        <taxon>Eukaryota</taxon>
        <taxon>Fungi</taxon>
        <taxon>Dikarya</taxon>
        <taxon>Ascomycota</taxon>
        <taxon>Pezizomycotina</taxon>
        <taxon>Sordariomycetes</taxon>
        <taxon>Hypocreomycetidae</taxon>
        <taxon>Glomerellales</taxon>
        <taxon>Glomerellaceae</taxon>
        <taxon>Colletotrichum</taxon>
        <taxon>Colletotrichum acutatum species complex</taxon>
    </lineage>
</organism>
<dbReference type="AlphaFoldDB" id="A0A9Q8WNB2"/>
<evidence type="ECO:0000313" key="1">
    <source>
        <dbReference type="EMBL" id="UQC89664.1"/>
    </source>
</evidence>
<dbReference type="KEGG" id="clup:CLUP02_15195"/>
<dbReference type="RefSeq" id="XP_049151265.1">
    <property type="nucleotide sequence ID" value="XM_049294119.1"/>
</dbReference>
<keyword evidence="2" id="KW-1185">Reference proteome</keyword>